<comment type="caution">
    <text evidence="1">The sequence shown here is derived from an EMBL/GenBank/DDBJ whole genome shotgun (WGS) entry which is preliminary data.</text>
</comment>
<proteinExistence type="predicted"/>
<sequence>MRVDRVSINELNAVTLLFIVKIGNSDLQIHGRVYTMLLCVWYSPPLQKVLFTT</sequence>
<dbReference type="Proteomes" id="UP000311919">
    <property type="component" value="Unassembled WGS sequence"/>
</dbReference>
<dbReference type="AlphaFoldDB" id="A0A4Z2DW26"/>
<gene>
    <name evidence="1" type="ORF">EWB00_002880</name>
</gene>
<evidence type="ECO:0000313" key="2">
    <source>
        <dbReference type="Proteomes" id="UP000311919"/>
    </source>
</evidence>
<organism evidence="1 2">
    <name type="scientific">Schistosoma japonicum</name>
    <name type="common">Blood fluke</name>
    <dbReference type="NCBI Taxonomy" id="6182"/>
    <lineage>
        <taxon>Eukaryota</taxon>
        <taxon>Metazoa</taxon>
        <taxon>Spiralia</taxon>
        <taxon>Lophotrochozoa</taxon>
        <taxon>Platyhelminthes</taxon>
        <taxon>Trematoda</taxon>
        <taxon>Digenea</taxon>
        <taxon>Strigeidida</taxon>
        <taxon>Schistosomatoidea</taxon>
        <taxon>Schistosomatidae</taxon>
        <taxon>Schistosoma</taxon>
    </lineage>
</organism>
<feature type="non-terminal residue" evidence="1">
    <location>
        <position position="53"/>
    </location>
</feature>
<dbReference type="EMBL" id="SKCS01000019">
    <property type="protein sequence ID" value="TNN20761.1"/>
    <property type="molecule type" value="Genomic_DNA"/>
</dbReference>
<name>A0A4Z2DW26_SCHJA</name>
<evidence type="ECO:0000313" key="1">
    <source>
        <dbReference type="EMBL" id="TNN20761.1"/>
    </source>
</evidence>
<accession>A0A4Z2DW26</accession>
<keyword evidence="2" id="KW-1185">Reference proteome</keyword>
<reference evidence="1 2" key="1">
    <citation type="submission" date="2019-03" db="EMBL/GenBank/DDBJ databases">
        <title>An improved genome assembly of the fluke Schistosoma japonicum.</title>
        <authorList>
            <person name="Hu W."/>
            <person name="Luo F."/>
            <person name="Yin M."/>
            <person name="Mo X."/>
            <person name="Sun C."/>
            <person name="Wu Q."/>
            <person name="Zhu B."/>
            <person name="Xiang M."/>
            <person name="Wang J."/>
            <person name="Wang Y."/>
            <person name="Zhang T."/>
            <person name="Xu B."/>
            <person name="Zheng H."/>
            <person name="Feng Z."/>
        </authorList>
    </citation>
    <scope>NUCLEOTIDE SEQUENCE [LARGE SCALE GENOMIC DNA]</scope>
    <source>
        <strain evidence="1">HuSjv2</strain>
        <tissue evidence="1">Worms</tissue>
    </source>
</reference>
<protein>
    <submittedName>
        <fullName evidence="1">Uncharacterized protein</fullName>
    </submittedName>
</protein>